<keyword evidence="1" id="KW-0812">Transmembrane</keyword>
<dbReference type="Proteomes" id="UP000320216">
    <property type="component" value="Chromosome"/>
</dbReference>
<evidence type="ECO:0000313" key="3">
    <source>
        <dbReference type="EMBL" id="QDZ13524.1"/>
    </source>
</evidence>
<dbReference type="InterPro" id="IPR018392">
    <property type="entry name" value="LysM"/>
</dbReference>
<keyword evidence="1" id="KW-0472">Membrane</keyword>
<proteinExistence type="predicted"/>
<keyword evidence="1" id="KW-1133">Transmembrane helix</keyword>
<dbReference type="InterPro" id="IPR036779">
    <property type="entry name" value="LysM_dom_sf"/>
</dbReference>
<reference evidence="3 4" key="1">
    <citation type="submission" date="2019-07" db="EMBL/GenBank/DDBJ databases">
        <title>Full genome sequence of Humibacter sp. WJ7-1.</title>
        <authorList>
            <person name="Im W.-T."/>
        </authorList>
    </citation>
    <scope>NUCLEOTIDE SEQUENCE [LARGE SCALE GENOMIC DNA]</scope>
    <source>
        <strain evidence="3 4">WJ7-1</strain>
    </source>
</reference>
<dbReference type="SMART" id="SM00257">
    <property type="entry name" value="LysM"/>
    <property type="match status" value="1"/>
</dbReference>
<keyword evidence="4" id="KW-1185">Reference proteome</keyword>
<protein>
    <submittedName>
        <fullName evidence="3">LysM peptidoglycan-binding domain-containing protein</fullName>
    </submittedName>
</protein>
<feature type="domain" description="LysM" evidence="2">
    <location>
        <begin position="64"/>
        <end position="113"/>
    </location>
</feature>
<feature type="transmembrane region" description="Helical" evidence="1">
    <location>
        <begin position="28"/>
        <end position="47"/>
    </location>
</feature>
<organism evidence="3 4">
    <name type="scientific">Humibacter ginsenosidimutans</name>
    <dbReference type="NCBI Taxonomy" id="2599293"/>
    <lineage>
        <taxon>Bacteria</taxon>
        <taxon>Bacillati</taxon>
        <taxon>Actinomycetota</taxon>
        <taxon>Actinomycetes</taxon>
        <taxon>Micrococcales</taxon>
        <taxon>Microbacteriaceae</taxon>
        <taxon>Humibacter</taxon>
    </lineage>
</organism>
<dbReference type="AlphaFoldDB" id="A0A5B8M0R8"/>
<evidence type="ECO:0000256" key="1">
    <source>
        <dbReference type="SAM" id="Phobius"/>
    </source>
</evidence>
<dbReference type="EMBL" id="CP042305">
    <property type="protein sequence ID" value="QDZ13524.1"/>
    <property type="molecule type" value="Genomic_DNA"/>
</dbReference>
<sequence>MTTIALTQHRISAQQPRVRTRLTRRGRVVLAVLLVLPLMIGGAMFAANSAAIAGVDGTSSVTFRHVTVQSGDSLWSIAERVAPGSDPRDVVSAIVDLNGLSSSMVQAGEQLAIPHQYDGAGH</sequence>
<dbReference type="OrthoDB" id="5084290at2"/>
<dbReference type="SUPFAM" id="SSF54106">
    <property type="entry name" value="LysM domain"/>
    <property type="match status" value="1"/>
</dbReference>
<gene>
    <name evidence="3" type="ORF">FPZ11_00730</name>
</gene>
<evidence type="ECO:0000259" key="2">
    <source>
        <dbReference type="PROSITE" id="PS51782"/>
    </source>
</evidence>
<dbReference type="RefSeq" id="WP_146317527.1">
    <property type="nucleotide sequence ID" value="NZ_CP042305.1"/>
</dbReference>
<dbReference type="Gene3D" id="3.10.350.10">
    <property type="entry name" value="LysM domain"/>
    <property type="match status" value="1"/>
</dbReference>
<dbReference type="Pfam" id="PF01476">
    <property type="entry name" value="LysM"/>
    <property type="match status" value="1"/>
</dbReference>
<accession>A0A5B8M0R8</accession>
<dbReference type="CDD" id="cd00118">
    <property type="entry name" value="LysM"/>
    <property type="match status" value="1"/>
</dbReference>
<dbReference type="PROSITE" id="PS51782">
    <property type="entry name" value="LYSM"/>
    <property type="match status" value="1"/>
</dbReference>
<evidence type="ECO:0000313" key="4">
    <source>
        <dbReference type="Proteomes" id="UP000320216"/>
    </source>
</evidence>
<name>A0A5B8M0R8_9MICO</name>
<dbReference type="KEGG" id="huw:FPZ11_00730"/>